<accession>A0ABM0JB94</accession>
<feature type="compositionally biased region" description="Basic and acidic residues" evidence="3">
    <location>
        <begin position="128"/>
        <end position="163"/>
    </location>
</feature>
<feature type="domain" description="Histone RNA hairpin-binding protein RNA-binding" evidence="4">
    <location>
        <begin position="347"/>
        <end position="416"/>
    </location>
</feature>
<gene>
    <name evidence="6" type="primary">LOC101857844</name>
</gene>
<dbReference type="InterPro" id="IPR029344">
    <property type="entry name" value="SLBP_RNA_bind"/>
</dbReference>
<comment type="similarity">
    <text evidence="1">Belongs to the SLBP family.</text>
</comment>
<feature type="region of interest" description="Disordered" evidence="3">
    <location>
        <begin position="422"/>
        <end position="472"/>
    </location>
</feature>
<dbReference type="Pfam" id="PF15247">
    <property type="entry name" value="SLBP_RNA_bind"/>
    <property type="match status" value="1"/>
</dbReference>
<feature type="compositionally biased region" description="Basic residues" evidence="3">
    <location>
        <begin position="283"/>
        <end position="296"/>
    </location>
</feature>
<evidence type="ECO:0000313" key="5">
    <source>
        <dbReference type="Proteomes" id="UP000694888"/>
    </source>
</evidence>
<dbReference type="Gene3D" id="1.10.8.1120">
    <property type="entry name" value="Histone RNA hairpin-binding protein RNA-binding domain"/>
    <property type="match status" value="1"/>
</dbReference>
<keyword evidence="5" id="KW-1185">Reference proteome</keyword>
<dbReference type="RefSeq" id="XP_005089697.2">
    <property type="nucleotide sequence ID" value="XM_005089640.3"/>
</dbReference>
<dbReference type="Proteomes" id="UP000694888">
    <property type="component" value="Unplaced"/>
</dbReference>
<evidence type="ECO:0000313" key="6">
    <source>
        <dbReference type="RefSeq" id="XP_005089697.2"/>
    </source>
</evidence>
<dbReference type="GeneID" id="101857844"/>
<evidence type="ECO:0000256" key="3">
    <source>
        <dbReference type="SAM" id="MobiDB-lite"/>
    </source>
</evidence>
<organism evidence="5 6">
    <name type="scientific">Aplysia californica</name>
    <name type="common">California sea hare</name>
    <dbReference type="NCBI Taxonomy" id="6500"/>
    <lineage>
        <taxon>Eukaryota</taxon>
        <taxon>Metazoa</taxon>
        <taxon>Spiralia</taxon>
        <taxon>Lophotrochozoa</taxon>
        <taxon>Mollusca</taxon>
        <taxon>Gastropoda</taxon>
        <taxon>Heterobranchia</taxon>
        <taxon>Euthyneura</taxon>
        <taxon>Tectipleura</taxon>
        <taxon>Aplysiida</taxon>
        <taxon>Aplysioidea</taxon>
        <taxon>Aplysiidae</taxon>
        <taxon>Aplysia</taxon>
    </lineage>
</organism>
<feature type="compositionally biased region" description="Basic and acidic residues" evidence="3">
    <location>
        <begin position="330"/>
        <end position="359"/>
    </location>
</feature>
<feature type="compositionally biased region" description="Polar residues" evidence="3">
    <location>
        <begin position="249"/>
        <end position="268"/>
    </location>
</feature>
<keyword evidence="2" id="KW-0694">RNA-binding</keyword>
<proteinExistence type="inferred from homology"/>
<evidence type="ECO:0000256" key="2">
    <source>
        <dbReference type="ARBA" id="ARBA00022884"/>
    </source>
</evidence>
<dbReference type="InterPro" id="IPR038294">
    <property type="entry name" value="SLBP_RNA_bind_sf"/>
</dbReference>
<protein>
    <submittedName>
        <fullName evidence="6">Uncharacterized protein LOC101857844 isoform X1</fullName>
    </submittedName>
</protein>
<feature type="region of interest" description="Disordered" evidence="3">
    <location>
        <begin position="80"/>
        <end position="397"/>
    </location>
</feature>
<dbReference type="InterPro" id="IPR026502">
    <property type="entry name" value="SLBP1/SLBP2"/>
</dbReference>
<feature type="compositionally biased region" description="Acidic residues" evidence="3">
    <location>
        <begin position="300"/>
        <end position="315"/>
    </location>
</feature>
<sequence length="504" mass="57967">MVTCSLFENWHNFVARNTAAFALCHRRFSLILNSQSKPFSAVTKVTVRRMDGVEKDAIGSWALPLAMDIDMDTEDKIQSTNMDDFEDEQCEERDREAVVKKTPIRSYADLRRKITENHSTESPSSDLTPEKTSVDDPQRHSEYDLREKLNRKGSRDQERRDVTMRGQRYRRKEFHSNVARGSRVTSPLRSPHDNVKYNILDMDNSNSHRFTRNRIGAPQQDFKRPYHSRDSPPPRHRNSRFQRNKATVRESNSGESVQSTPSSHTVFSDESESDGTPVLSRISPKRLRMSGSRRRLQLPAEDESEQDADERDSESENASSLVREDEEAVSEERSPGSSHRIDLSPIDEARLARKEKDVQYGKNTDAYKLYTEVVPKASRSRNKKYHPRTPEKRIKCSRRSWDSQIKIWKRRLHTWAEAHRTSHNAVEEEGSSHSLASSAGDDRVPQAQKATEAADDDLVPQAREPIEAAEDDYLDLDEDDFLDSANLNLDVTEIEEKIKINDQA</sequence>
<evidence type="ECO:0000259" key="4">
    <source>
        <dbReference type="Pfam" id="PF15247"/>
    </source>
</evidence>
<feature type="compositionally biased region" description="Basic and acidic residues" evidence="3">
    <location>
        <begin position="108"/>
        <end position="119"/>
    </location>
</feature>
<feature type="compositionally biased region" description="Basic residues" evidence="3">
    <location>
        <begin position="234"/>
        <end position="243"/>
    </location>
</feature>
<feature type="compositionally biased region" description="Basic and acidic residues" evidence="3">
    <location>
        <begin position="221"/>
        <end position="233"/>
    </location>
</feature>
<name>A0ABM0JB94_APLCA</name>
<evidence type="ECO:0000256" key="1">
    <source>
        <dbReference type="ARBA" id="ARBA00006151"/>
    </source>
</evidence>
<dbReference type="PANTHER" id="PTHR17408:SF0">
    <property type="entry name" value="HISTONE RNA HAIRPIN-BINDING PROTEIN"/>
    <property type="match status" value="1"/>
</dbReference>
<reference evidence="6" key="1">
    <citation type="submission" date="2025-08" db="UniProtKB">
        <authorList>
            <consortium name="RefSeq"/>
        </authorList>
    </citation>
    <scope>IDENTIFICATION</scope>
</reference>
<feature type="compositionally biased region" description="Basic residues" evidence="3">
    <location>
        <begin position="378"/>
        <end position="387"/>
    </location>
</feature>
<dbReference type="PANTHER" id="PTHR17408">
    <property type="entry name" value="HISTONE RNA HAIRPIN-BINDING PROTEIN"/>
    <property type="match status" value="1"/>
</dbReference>